<evidence type="ECO:0000256" key="5">
    <source>
        <dbReference type="ARBA" id="ARBA00022970"/>
    </source>
</evidence>
<comment type="subcellular location">
    <subcellularLocation>
        <location evidence="1">Membrane</location>
        <topology evidence="1">Multi-pass membrane protein</topology>
    </subcellularLocation>
</comment>
<name>A0A2V0NZA8_9CHLO</name>
<dbReference type="Proteomes" id="UP000247498">
    <property type="component" value="Unassembled WGS sequence"/>
</dbReference>
<dbReference type="PANTHER" id="PTHR22950:SF458">
    <property type="entry name" value="SODIUM-COUPLED NEUTRAL AMINO ACID TRANSPORTER 11-RELATED"/>
    <property type="match status" value="1"/>
</dbReference>
<feature type="transmembrane region" description="Helical" evidence="9">
    <location>
        <begin position="269"/>
        <end position="288"/>
    </location>
</feature>
<feature type="transmembrane region" description="Helical" evidence="9">
    <location>
        <begin position="145"/>
        <end position="170"/>
    </location>
</feature>
<organism evidence="11 12">
    <name type="scientific">Raphidocelis subcapitata</name>
    <dbReference type="NCBI Taxonomy" id="307507"/>
    <lineage>
        <taxon>Eukaryota</taxon>
        <taxon>Viridiplantae</taxon>
        <taxon>Chlorophyta</taxon>
        <taxon>core chlorophytes</taxon>
        <taxon>Chlorophyceae</taxon>
        <taxon>CS clade</taxon>
        <taxon>Sphaeropleales</taxon>
        <taxon>Selenastraceae</taxon>
        <taxon>Raphidocelis</taxon>
    </lineage>
</organism>
<evidence type="ECO:0000259" key="10">
    <source>
        <dbReference type="Pfam" id="PF01490"/>
    </source>
</evidence>
<dbReference type="STRING" id="307507.A0A2V0NZA8"/>
<dbReference type="GO" id="GO:0016020">
    <property type="term" value="C:membrane"/>
    <property type="evidence" value="ECO:0007669"/>
    <property type="project" value="UniProtKB-SubCell"/>
</dbReference>
<evidence type="ECO:0000256" key="4">
    <source>
        <dbReference type="ARBA" id="ARBA00022692"/>
    </source>
</evidence>
<dbReference type="EMBL" id="BDRX01000036">
    <property type="protein sequence ID" value="GBF92964.1"/>
    <property type="molecule type" value="Genomic_DNA"/>
</dbReference>
<feature type="transmembrane region" description="Helical" evidence="9">
    <location>
        <begin position="309"/>
        <end position="334"/>
    </location>
</feature>
<dbReference type="InParanoid" id="A0A2V0NZA8"/>
<protein>
    <submittedName>
        <fullName evidence="11">Amino acid transporter</fullName>
    </submittedName>
</protein>
<evidence type="ECO:0000313" key="12">
    <source>
        <dbReference type="Proteomes" id="UP000247498"/>
    </source>
</evidence>
<proteinExistence type="inferred from homology"/>
<sequence>MAGRPLREPLLAAAAADAAPDRLPSRRSSCGAPGGSSGAVSVVVEEEGEDARSGCSGGGGVPQQGDTFNICAFNLSKVILGAGLMAMPKAMFLLGVVPGTFLMVAIGLLTHYTLATGLIASSDRLGAKSYAALVSRTLGVRAEGLLQLSVFVTCWVMEVVFLVVIADILVGHPPDFHGLISELTGATGRAASSRPLVLGVLCAFVLLPLGSMRSMEHLATVNIIGVASNAVFALLMLVLLAAACARGLAVPPPLMPRWGELSREAGGGVGAALVLASTAPIILSCFTCHQSLHPLLPSLRPYTTRRAQGVVATSLAIAGVLYYVISLCACAVFGPSLHDDILTDATAARMAPILGSEAAARGAALVVRAGYLLSLTGSFLLLLFPLRHVLGEVLLGGHEELAASSNRRWLGATAALTGTAYATACFLPGIWGALSLVGATAATAQAWIIPSLIILALDSKRLLSSGGGGGGGAEAGPAAAAGAGSGAAGWARARRRGAAGVILVVGVFMFAQAFVGAFL</sequence>
<evidence type="ECO:0000256" key="7">
    <source>
        <dbReference type="ARBA" id="ARBA00023136"/>
    </source>
</evidence>
<keyword evidence="6 9" id="KW-1133">Transmembrane helix</keyword>
<keyword evidence="12" id="KW-1185">Reference proteome</keyword>
<dbReference type="Pfam" id="PF01490">
    <property type="entry name" value="Aa_trans"/>
    <property type="match status" value="1"/>
</dbReference>
<keyword evidence="5" id="KW-0029">Amino-acid transport</keyword>
<evidence type="ECO:0000256" key="6">
    <source>
        <dbReference type="ARBA" id="ARBA00022989"/>
    </source>
</evidence>
<dbReference type="InterPro" id="IPR013057">
    <property type="entry name" value="AA_transpt_TM"/>
</dbReference>
<feature type="region of interest" description="Disordered" evidence="8">
    <location>
        <begin position="17"/>
        <end position="38"/>
    </location>
</feature>
<accession>A0A2V0NZA8</accession>
<dbReference type="OrthoDB" id="28208at2759"/>
<dbReference type="FunCoup" id="A0A2V0NZA8">
    <property type="interactions" value="953"/>
</dbReference>
<keyword evidence="3" id="KW-0813">Transport</keyword>
<comment type="caution">
    <text evidence="11">The sequence shown here is derived from an EMBL/GenBank/DDBJ whole genome shotgun (WGS) entry which is preliminary data.</text>
</comment>
<comment type="similarity">
    <text evidence="2">Belongs to the amino acid/polyamine transporter 2 family.</text>
</comment>
<evidence type="ECO:0000256" key="1">
    <source>
        <dbReference type="ARBA" id="ARBA00004141"/>
    </source>
</evidence>
<reference evidence="11 12" key="1">
    <citation type="journal article" date="2018" name="Sci. Rep.">
        <title>Raphidocelis subcapitata (=Pseudokirchneriella subcapitata) provides an insight into genome evolution and environmental adaptations in the Sphaeropleales.</title>
        <authorList>
            <person name="Suzuki S."/>
            <person name="Yamaguchi H."/>
            <person name="Nakajima N."/>
            <person name="Kawachi M."/>
        </authorList>
    </citation>
    <scope>NUCLEOTIDE SEQUENCE [LARGE SCALE GENOMIC DNA]</scope>
    <source>
        <strain evidence="11 12">NIES-35</strain>
    </source>
</reference>
<dbReference type="GO" id="GO:0015179">
    <property type="term" value="F:L-amino acid transmembrane transporter activity"/>
    <property type="evidence" value="ECO:0007669"/>
    <property type="project" value="TreeGrafter"/>
</dbReference>
<feature type="transmembrane region" description="Helical" evidence="9">
    <location>
        <begin position="410"/>
        <end position="431"/>
    </location>
</feature>
<evidence type="ECO:0000256" key="9">
    <source>
        <dbReference type="SAM" id="Phobius"/>
    </source>
</evidence>
<evidence type="ECO:0000256" key="2">
    <source>
        <dbReference type="ARBA" id="ARBA00008066"/>
    </source>
</evidence>
<feature type="transmembrane region" description="Helical" evidence="9">
    <location>
        <begin position="221"/>
        <end position="249"/>
    </location>
</feature>
<feature type="transmembrane region" description="Helical" evidence="9">
    <location>
        <begin position="437"/>
        <end position="457"/>
    </location>
</feature>
<keyword evidence="7 9" id="KW-0472">Membrane</keyword>
<dbReference type="PANTHER" id="PTHR22950">
    <property type="entry name" value="AMINO ACID TRANSPORTER"/>
    <property type="match status" value="1"/>
</dbReference>
<keyword evidence="4 9" id="KW-0812">Transmembrane</keyword>
<dbReference type="AlphaFoldDB" id="A0A2V0NZA8"/>
<feature type="transmembrane region" description="Helical" evidence="9">
    <location>
        <begin position="90"/>
        <end position="114"/>
    </location>
</feature>
<feature type="transmembrane region" description="Helical" evidence="9">
    <location>
        <begin position="371"/>
        <end position="390"/>
    </location>
</feature>
<feature type="transmembrane region" description="Helical" evidence="9">
    <location>
        <begin position="498"/>
        <end position="518"/>
    </location>
</feature>
<feature type="domain" description="Amino acid transporter transmembrane" evidence="10">
    <location>
        <begin position="69"/>
        <end position="458"/>
    </location>
</feature>
<evidence type="ECO:0000256" key="3">
    <source>
        <dbReference type="ARBA" id="ARBA00022448"/>
    </source>
</evidence>
<feature type="transmembrane region" description="Helical" evidence="9">
    <location>
        <begin position="190"/>
        <end position="209"/>
    </location>
</feature>
<gene>
    <name evidence="11" type="ORF">Rsub_05800</name>
</gene>
<evidence type="ECO:0000313" key="11">
    <source>
        <dbReference type="EMBL" id="GBF92964.1"/>
    </source>
</evidence>
<evidence type="ECO:0000256" key="8">
    <source>
        <dbReference type="SAM" id="MobiDB-lite"/>
    </source>
</evidence>